<dbReference type="InterPro" id="IPR036291">
    <property type="entry name" value="NAD(P)-bd_dom_sf"/>
</dbReference>
<dbReference type="GO" id="GO:0016020">
    <property type="term" value="C:membrane"/>
    <property type="evidence" value="ECO:0007669"/>
    <property type="project" value="TreeGrafter"/>
</dbReference>
<reference evidence="3" key="1">
    <citation type="submission" date="2015-10" db="EMBL/GenBank/DDBJ databases">
        <authorList>
            <person name="Gilbert D.G."/>
        </authorList>
    </citation>
    <scope>NUCLEOTIDE SEQUENCE</scope>
</reference>
<proteinExistence type="inferred from homology"/>
<sequence>MTDTPSASPRLVLVTGASRGIGRAAALELARQGNIVIAVARSKAALQKLDDEIRAFGSEAVLVPMDLKDTKGIETLGKVIGERFGRLDGLVANAGILGTLGPVETCGPRSFEETIAVNLTSNFHLIRTLSPWMHQSDTPRAVFVTSSVARKPRAFWGPYQAAKAGMEALVIGWADENENMKLRANIFDPGGTRTGMRAEAMPGEDPMTLPTPEEVAAELVKLVSPSETRTGQLVTYRELAGSKG</sequence>
<gene>
    <name evidence="3" type="ORF">MGWOODY_Hyp2580</name>
</gene>
<dbReference type="GO" id="GO:0016491">
    <property type="term" value="F:oxidoreductase activity"/>
    <property type="evidence" value="ECO:0007669"/>
    <property type="project" value="UniProtKB-KW"/>
</dbReference>
<dbReference type="Pfam" id="PF00106">
    <property type="entry name" value="adh_short"/>
    <property type="match status" value="1"/>
</dbReference>
<dbReference type="PANTHER" id="PTHR44196">
    <property type="entry name" value="DEHYDROGENASE/REDUCTASE SDR FAMILY MEMBER 7B"/>
    <property type="match status" value="1"/>
</dbReference>
<dbReference type="PANTHER" id="PTHR44196:SF4">
    <property type="entry name" value="SHORT CHAIN DEHYDROGENASE"/>
    <property type="match status" value="1"/>
</dbReference>
<dbReference type="InterPro" id="IPR002347">
    <property type="entry name" value="SDR_fam"/>
</dbReference>
<dbReference type="SUPFAM" id="SSF51735">
    <property type="entry name" value="NAD(P)-binding Rossmann-fold domains"/>
    <property type="match status" value="1"/>
</dbReference>
<dbReference type="AlphaFoldDB" id="A0A170PT93"/>
<dbReference type="EMBL" id="CZQD01000018">
    <property type="protein sequence ID" value="CUS56122.1"/>
    <property type="molecule type" value="Genomic_DNA"/>
</dbReference>
<comment type="similarity">
    <text evidence="1">Belongs to the short-chain dehydrogenases/reductases (SDR) family.</text>
</comment>
<organism evidence="3">
    <name type="scientific">hydrothermal vent metagenome</name>
    <dbReference type="NCBI Taxonomy" id="652676"/>
    <lineage>
        <taxon>unclassified sequences</taxon>
        <taxon>metagenomes</taxon>
        <taxon>ecological metagenomes</taxon>
    </lineage>
</organism>
<evidence type="ECO:0000256" key="2">
    <source>
        <dbReference type="ARBA" id="ARBA00023002"/>
    </source>
</evidence>
<protein>
    <submittedName>
        <fullName evidence="3">Oxoacyl-(Acyl carrier protein) reductase</fullName>
    </submittedName>
</protein>
<accession>A0A170PT93</accession>
<evidence type="ECO:0000256" key="1">
    <source>
        <dbReference type="ARBA" id="ARBA00006484"/>
    </source>
</evidence>
<keyword evidence="2" id="KW-0560">Oxidoreductase</keyword>
<evidence type="ECO:0000313" key="3">
    <source>
        <dbReference type="EMBL" id="CUS56122.1"/>
    </source>
</evidence>
<dbReference type="PRINTS" id="PR00081">
    <property type="entry name" value="GDHRDH"/>
</dbReference>
<dbReference type="Gene3D" id="3.40.50.720">
    <property type="entry name" value="NAD(P)-binding Rossmann-like Domain"/>
    <property type="match status" value="1"/>
</dbReference>
<name>A0A170PT93_9ZZZZ</name>